<proteinExistence type="predicted"/>
<dbReference type="EMBL" id="JAMKFB020000014">
    <property type="protein sequence ID" value="KAL0176631.1"/>
    <property type="molecule type" value="Genomic_DNA"/>
</dbReference>
<accession>A0ABD0PT95</accession>
<feature type="non-terminal residue" evidence="1">
    <location>
        <position position="102"/>
    </location>
</feature>
<gene>
    <name evidence="1" type="ORF">M9458_028961</name>
</gene>
<keyword evidence="2" id="KW-1185">Reference proteome</keyword>
<organism evidence="1 2">
    <name type="scientific">Cirrhinus mrigala</name>
    <name type="common">Mrigala</name>
    <dbReference type="NCBI Taxonomy" id="683832"/>
    <lineage>
        <taxon>Eukaryota</taxon>
        <taxon>Metazoa</taxon>
        <taxon>Chordata</taxon>
        <taxon>Craniata</taxon>
        <taxon>Vertebrata</taxon>
        <taxon>Euteleostomi</taxon>
        <taxon>Actinopterygii</taxon>
        <taxon>Neopterygii</taxon>
        <taxon>Teleostei</taxon>
        <taxon>Ostariophysi</taxon>
        <taxon>Cypriniformes</taxon>
        <taxon>Cyprinidae</taxon>
        <taxon>Labeoninae</taxon>
        <taxon>Labeonini</taxon>
        <taxon>Cirrhinus</taxon>
    </lineage>
</organism>
<protein>
    <submittedName>
        <fullName evidence="1">Uncharacterized protein</fullName>
    </submittedName>
</protein>
<dbReference type="AlphaFoldDB" id="A0ABD0PT95"/>
<evidence type="ECO:0000313" key="1">
    <source>
        <dbReference type="EMBL" id="KAL0176631.1"/>
    </source>
</evidence>
<name>A0ABD0PT95_CIRMR</name>
<reference evidence="1 2" key="1">
    <citation type="submission" date="2024-05" db="EMBL/GenBank/DDBJ databases">
        <title>Genome sequencing and assembly of Indian major carp, Cirrhinus mrigala (Hamilton, 1822).</title>
        <authorList>
            <person name="Mohindra V."/>
            <person name="Chowdhury L.M."/>
            <person name="Lal K."/>
            <person name="Jena J.K."/>
        </authorList>
    </citation>
    <scope>NUCLEOTIDE SEQUENCE [LARGE SCALE GENOMIC DNA]</scope>
    <source>
        <strain evidence="1">CM1030</strain>
        <tissue evidence="1">Blood</tissue>
    </source>
</reference>
<evidence type="ECO:0000313" key="2">
    <source>
        <dbReference type="Proteomes" id="UP001529510"/>
    </source>
</evidence>
<comment type="caution">
    <text evidence="1">The sequence shown here is derived from an EMBL/GenBank/DDBJ whole genome shotgun (WGS) entry which is preliminary data.</text>
</comment>
<dbReference type="Proteomes" id="UP001529510">
    <property type="component" value="Unassembled WGS sequence"/>
</dbReference>
<sequence length="102" mass="10720">MATLASPSPLPSAALIRDLLASSLSNRSANNYSTDAVPRSAEKARLCLKPTPLQVSVGSVEVNENPMMDRGVWGDAVGGISQPVSSAYPCRSTSHYCNELKG</sequence>